<dbReference type="InterPro" id="IPR010982">
    <property type="entry name" value="Lambda_DNA-bd_dom_sf"/>
</dbReference>
<dbReference type="SUPFAM" id="SSF47413">
    <property type="entry name" value="lambda repressor-like DNA-binding domains"/>
    <property type="match status" value="1"/>
</dbReference>
<evidence type="ECO:0000313" key="2">
    <source>
        <dbReference type="EMBL" id="MCW4628398.1"/>
    </source>
</evidence>
<evidence type="ECO:0000313" key="3">
    <source>
        <dbReference type="Proteomes" id="UP001431181"/>
    </source>
</evidence>
<dbReference type="RefSeq" id="WP_265217611.1">
    <property type="nucleotide sequence ID" value="NZ_JAPEUL010000004.1"/>
</dbReference>
<organism evidence="2 3">
    <name type="scientific">Marinomonas rhodophyticola</name>
    <dbReference type="NCBI Taxonomy" id="2992803"/>
    <lineage>
        <taxon>Bacteria</taxon>
        <taxon>Pseudomonadati</taxon>
        <taxon>Pseudomonadota</taxon>
        <taxon>Gammaproteobacteria</taxon>
        <taxon>Oceanospirillales</taxon>
        <taxon>Oceanospirillaceae</taxon>
        <taxon>Marinomonas</taxon>
    </lineage>
</organism>
<reference evidence="2" key="1">
    <citation type="submission" date="2022-11" db="EMBL/GenBank/DDBJ databases">
        <title>Marinomonas sp. nov., isolated from marine algae.</title>
        <authorList>
            <person name="Choi D.G."/>
            <person name="Kim J.M."/>
            <person name="Lee J.K."/>
            <person name="Baek J.H."/>
            <person name="Jeon C.O."/>
        </authorList>
    </citation>
    <scope>NUCLEOTIDE SEQUENCE</scope>
    <source>
        <strain evidence="2">KJ51-3</strain>
    </source>
</reference>
<evidence type="ECO:0000259" key="1">
    <source>
        <dbReference type="PROSITE" id="PS50943"/>
    </source>
</evidence>
<feature type="domain" description="HTH cro/C1-type" evidence="1">
    <location>
        <begin position="11"/>
        <end position="64"/>
    </location>
</feature>
<dbReference type="PROSITE" id="PS50943">
    <property type="entry name" value="HTH_CROC1"/>
    <property type="match status" value="1"/>
</dbReference>
<dbReference type="SMART" id="SM00530">
    <property type="entry name" value="HTH_XRE"/>
    <property type="match status" value="1"/>
</dbReference>
<dbReference type="Pfam" id="PF13443">
    <property type="entry name" value="HTH_26"/>
    <property type="match status" value="1"/>
</dbReference>
<keyword evidence="3" id="KW-1185">Reference proteome</keyword>
<name>A0ABT3KCY3_9GAMM</name>
<comment type="caution">
    <text evidence="2">The sequence shown here is derived from an EMBL/GenBank/DDBJ whole genome shotgun (WGS) entry which is preliminary data.</text>
</comment>
<dbReference type="EMBL" id="JAPEUL010000004">
    <property type="protein sequence ID" value="MCW4628398.1"/>
    <property type="molecule type" value="Genomic_DNA"/>
</dbReference>
<protein>
    <submittedName>
        <fullName evidence="2">Helix-turn-helix transcriptional regulator</fullName>
    </submittedName>
</protein>
<dbReference type="Gene3D" id="1.10.260.40">
    <property type="entry name" value="lambda repressor-like DNA-binding domains"/>
    <property type="match status" value="1"/>
</dbReference>
<gene>
    <name evidence="2" type="ORF">ONZ52_04955</name>
</gene>
<dbReference type="Proteomes" id="UP001431181">
    <property type="component" value="Unassembled WGS sequence"/>
</dbReference>
<sequence length="245" mass="29059">MSQINQIKQTLKQLLRQQQITYKDIAVELNMSEANIKRIFATQNFTLERLEQICQILKMSISDLFLIAQKQVEKISQLTIEQENELLANPKLLLVAVCVRDGWKFDEITASYDIDKHQCIQLLARLDKLKIIDLLPDNHYKSLIAQDFRWRPHGPLEKFMEQNIFTEFMQPKKGETWDFRFYLRGHYSQTSIDIIQRKLNQLTKEAAILNQEDAELPLEKRQHTGLLMAMRPWEPSLFERMRRPS</sequence>
<accession>A0ABT3KCY3</accession>
<dbReference type="InterPro" id="IPR001387">
    <property type="entry name" value="Cro/C1-type_HTH"/>
</dbReference>
<proteinExistence type="predicted"/>